<keyword evidence="8" id="KW-1185">Reference proteome</keyword>
<dbReference type="SMART" id="SM00028">
    <property type="entry name" value="TPR"/>
    <property type="match status" value="6"/>
</dbReference>
<comment type="similarity">
    <text evidence="5">Belongs to the Rap family.</text>
</comment>
<evidence type="ECO:0000256" key="6">
    <source>
        <dbReference type="PROSITE-ProRule" id="PRU00339"/>
    </source>
</evidence>
<protein>
    <submittedName>
        <fullName evidence="7">Tetratricopeptide (TPR) repeat protein</fullName>
    </submittedName>
</protein>
<evidence type="ECO:0000256" key="3">
    <source>
        <dbReference type="ARBA" id="ARBA00022737"/>
    </source>
</evidence>
<dbReference type="GO" id="GO:0005737">
    <property type="term" value="C:cytoplasm"/>
    <property type="evidence" value="ECO:0007669"/>
    <property type="project" value="UniProtKB-SubCell"/>
</dbReference>
<dbReference type="RefSeq" id="WP_179457009.1">
    <property type="nucleotide sequence ID" value="NZ_BAAAPX010000001.1"/>
</dbReference>
<dbReference type="InterPro" id="IPR011990">
    <property type="entry name" value="TPR-like_helical_dom_sf"/>
</dbReference>
<keyword evidence="4 6" id="KW-0802">TPR repeat</keyword>
<dbReference type="SUPFAM" id="SSF48452">
    <property type="entry name" value="TPR-like"/>
    <property type="match status" value="3"/>
</dbReference>
<reference evidence="7 8" key="1">
    <citation type="submission" date="2020-07" db="EMBL/GenBank/DDBJ databases">
        <title>Sequencing the genomes of 1000 actinobacteria strains.</title>
        <authorList>
            <person name="Klenk H.-P."/>
        </authorList>
    </citation>
    <scope>NUCLEOTIDE SEQUENCE [LARGE SCALE GENOMIC DNA]</scope>
    <source>
        <strain evidence="7 8">DSM 23871</strain>
    </source>
</reference>
<evidence type="ECO:0000313" key="7">
    <source>
        <dbReference type="EMBL" id="NYD74955.1"/>
    </source>
</evidence>
<dbReference type="PANTHER" id="PTHR46630">
    <property type="entry name" value="TETRATRICOPEPTIDE REPEAT PROTEIN 29"/>
    <property type="match status" value="1"/>
</dbReference>
<evidence type="ECO:0000313" key="8">
    <source>
        <dbReference type="Proteomes" id="UP000589620"/>
    </source>
</evidence>
<keyword evidence="2" id="KW-0963">Cytoplasm</keyword>
<organism evidence="7 8">
    <name type="scientific">Leifsonia soli</name>
    <dbReference type="NCBI Taxonomy" id="582665"/>
    <lineage>
        <taxon>Bacteria</taxon>
        <taxon>Bacillati</taxon>
        <taxon>Actinomycetota</taxon>
        <taxon>Actinomycetes</taxon>
        <taxon>Micrococcales</taxon>
        <taxon>Microbacteriaceae</taxon>
        <taxon>Leifsonia</taxon>
    </lineage>
</organism>
<sequence length="825" mass="89428">MSPRTIIPGLPDDWAERPDAADLFGIALVDAIKNQNDDALYAFLELGDRFLGAGSVVVAKLVVESVLSYLVGADRGAGGRRPDLPTLTRLLISKDDPSTLTSAALSLAARVLDAENLLHDALAARQAVARISESGEDTSALVSALVSLGAAQFRVGDVDGADGTARRVLELVDHLEDPFNVAAVRLNILQYELSRGDVDSAKDQAKELRPYIRGLRNGHFSASLDLAESSIDVEQGRLDRARVLVVKALRSARQRHEYPQMVLALGNLAWIDAALGDLKRSVDWLLKARDAAVESGDWFQLQGFEHRRGIALAQSQNYTEAINALQRAVEVDPGDPHERSRTRADIAAVYLAWAHYESENEGDPDEKLGRAESEAESAISQLEQLGDFEWASRGVRTLRQVFERRSYGAAEVDRFAIAAQRYQQVAPPYSGELLRSAGYLALAAGMDQELAISRLVLAAELQAATPQQRAWILADDAAELSDRYGIREVVPLFDAALMQLDPQADSAAFGSLQNDAALAASDNGDNEDAIRRLSEVLDIADFSKNRVLAALATGNLGEIHVRQDANTLAREYLERSARLSVELGDDASAASAWSSVANSWVDEGDLETAEKASGQALIRAERSSSRDALARAKSSAASISYARGKYEESHRLWVECVGLVEERDAGEYQAFALDSLARLGEWRPFKRELDRFARAAQKSGLQKSFSNKLYLSARTWLDEGRPRAAGVVLAYTVLLALDGVMQATRQMPESAARTQASIRSVFGVADALGGAGAFLYLIDLPANSRATLRASYESTIRSIAGEDAQSVIDIVDDMLGDLANSPTHA</sequence>
<dbReference type="AlphaFoldDB" id="A0A852T238"/>
<dbReference type="Pfam" id="PF13181">
    <property type="entry name" value="TPR_8"/>
    <property type="match status" value="1"/>
</dbReference>
<dbReference type="Gene3D" id="1.25.40.10">
    <property type="entry name" value="Tetratricopeptide repeat domain"/>
    <property type="match status" value="3"/>
</dbReference>
<evidence type="ECO:0000256" key="5">
    <source>
        <dbReference type="ARBA" id="ARBA00038253"/>
    </source>
</evidence>
<evidence type="ECO:0000256" key="4">
    <source>
        <dbReference type="ARBA" id="ARBA00022803"/>
    </source>
</evidence>
<feature type="repeat" description="TPR" evidence="6">
    <location>
        <begin position="302"/>
        <end position="335"/>
    </location>
</feature>
<name>A0A852T238_9MICO</name>
<comment type="caution">
    <text evidence="7">The sequence shown here is derived from an EMBL/GenBank/DDBJ whole genome shotgun (WGS) entry which is preliminary data.</text>
</comment>
<dbReference type="PROSITE" id="PS50005">
    <property type="entry name" value="TPR"/>
    <property type="match status" value="1"/>
</dbReference>
<accession>A0A852T238</accession>
<dbReference type="PANTHER" id="PTHR46630:SF1">
    <property type="entry name" value="TETRATRICOPEPTIDE REPEAT PROTEIN 29"/>
    <property type="match status" value="1"/>
</dbReference>
<dbReference type="InterPro" id="IPR051476">
    <property type="entry name" value="Bac_ResReg_Asp_Phosphatase"/>
</dbReference>
<dbReference type="EMBL" id="JACCBJ010000001">
    <property type="protein sequence ID" value="NYD74955.1"/>
    <property type="molecule type" value="Genomic_DNA"/>
</dbReference>
<proteinExistence type="inferred from homology"/>
<dbReference type="Proteomes" id="UP000589620">
    <property type="component" value="Unassembled WGS sequence"/>
</dbReference>
<evidence type="ECO:0000256" key="1">
    <source>
        <dbReference type="ARBA" id="ARBA00004496"/>
    </source>
</evidence>
<gene>
    <name evidence="7" type="ORF">BJ963_002474</name>
</gene>
<dbReference type="InterPro" id="IPR019734">
    <property type="entry name" value="TPR_rpt"/>
</dbReference>
<evidence type="ECO:0000256" key="2">
    <source>
        <dbReference type="ARBA" id="ARBA00022490"/>
    </source>
</evidence>
<comment type="subcellular location">
    <subcellularLocation>
        <location evidence="1">Cytoplasm</location>
    </subcellularLocation>
</comment>
<keyword evidence="3" id="KW-0677">Repeat</keyword>